<evidence type="ECO:0000313" key="7">
    <source>
        <dbReference type="EMBL" id="KAK8895212.1"/>
    </source>
</evidence>
<proteinExistence type="predicted"/>
<feature type="region of interest" description="Disordered" evidence="4">
    <location>
        <begin position="1292"/>
        <end position="1346"/>
    </location>
</feature>
<comment type="subcellular location">
    <subcellularLocation>
        <location evidence="1">Cell membrane</location>
        <topology evidence="1">Single-pass type I membrane protein</topology>
    </subcellularLocation>
</comment>
<keyword evidence="5" id="KW-1133">Transmembrane helix</keyword>
<feature type="compositionally biased region" description="Basic and acidic residues" evidence="4">
    <location>
        <begin position="1326"/>
        <end position="1346"/>
    </location>
</feature>
<accession>A0ABR2KWC1</accession>
<dbReference type="EMBL" id="JAPFFF010000003">
    <property type="protein sequence ID" value="KAK8895212.1"/>
    <property type="molecule type" value="Genomic_DNA"/>
</dbReference>
<keyword evidence="8" id="KW-1185">Reference proteome</keyword>
<evidence type="ECO:0000256" key="4">
    <source>
        <dbReference type="SAM" id="MobiDB-lite"/>
    </source>
</evidence>
<feature type="transmembrane region" description="Helical" evidence="5">
    <location>
        <begin position="1260"/>
        <end position="1285"/>
    </location>
</feature>
<evidence type="ECO:0000313" key="8">
    <source>
        <dbReference type="Proteomes" id="UP001470230"/>
    </source>
</evidence>
<sequence length="1346" mass="152601">MIALFLCIFFARAEIPEEYQDLAKRALENAKTKVPKDKRVDTAYPGDYSFPEQHLQFKLLRTLTAPTTKDIKGFAIQGARIAFVKRKAFNIKGKFSFVDPTDQQFYGVERLVASDEKVNIYAVKVITIFDAITNFDFHSRSPKLSIAPSMNFQWDDENDRPEGKHLKVGETEIGGLEFGAGMTGRFEFEFKFTWKSIKDIRFKAYMGLIAKAAAFVEFQDSSEGEADNDYELFKKDFKIKPLCIGWSFLGIGFEVATYLRFDALISDIRFVVPNTVTYIKGYTIKGSRTLEVSPYSSSDTGWQLEHGPIKEGNTFGELLDAITEAKFQVIPKIRLYLSVEVVVMSLHSQVDLGLQVPFNFTFGFDTDNCMFPWLYGQLTVSLEVFLDFTGLDVQYFSLRKFKKVTKNIIEGFDFSHPFLKWETGTFCLGATRIPKDSALYKLTHQEKPMSYYLVNHNYRWKTASDEAVRLSIRGYEASKGSGIVTLIGQNAKYYDNREVGLRMAITTVEHSPEFLYYISNEYGDPIDDEKIFKTNINASTDLYSQSFSVEIPNKDGNNILQGSATLYTLREKKFKQLFNTTLEDEFFSINIPCEENSKYALLAIDDEVKIDESAEFFAQTMIHKEQMHKVYYRADPRHYHVHMGTIYVEDKNVKPTLEMTLVRKVGDSQYKIMYTNKNFSFKAIDGTFPKNVTDVEMRYDDLFYLTFCAFPGEGIKLICDIKVDGQQKQQAEVDFDIESPTVKTLNVAGLGKYYLTFDHIDSPNVTVNTAHRDGTPEVLTKVYDLHFGQGSKIVGSFDIPFEQGEVYKIINLTADDSVPLKGNYLIWKNKNLSNIFYDGVHILQTDTKILSVDQSNLIIPIRRMGNDTAILHIDYMITSISNLDNMNMEPSGYTVAFDNDVKPQAFIAPLVNGSYDFFTITEAKLVFHTLILDEASILIAVVNKDGRNPNLDTVVFVSDYFYFPENKLEVEYDTTHMENLLKGTSAKKFPVGVYCNASSVGKIRFYDKEYKLVGNSTVIDVDVSQIGDEHNITFVAVCNDETGVMCEIAYKKFEGYQLLNYTSRDGINITGTGMAKGVLHQEVGENDKSYYKPQDYTISILKNYTGPEDLELAINDIYPSDDPAQIKLLEEEGLPIEHNLTDAYREFCLYDSDGYIIPFSNVYFGAELGNFMYYMGIYNASAADFELSNEECLRIEAELLDSNSFSDLPSYASDLKATSEHIHLNTKGVSFEPVEIDYGTEGGFGGQENAKNEKKSNKTIIIAAAAAAAGVVVVAVVVVVVIVVVRRKRKSASSDAGARQNNNNYDEPSEGTDDMENRRNKRGKQKERNDQDPANEEDKYYRTLLV</sequence>
<protein>
    <recommendedName>
        <fullName evidence="6">Protocadherin domain-containing protein</fullName>
    </recommendedName>
</protein>
<name>A0ABR2KWC1_9EUKA</name>
<organism evidence="7 8">
    <name type="scientific">Tritrichomonas musculus</name>
    <dbReference type="NCBI Taxonomy" id="1915356"/>
    <lineage>
        <taxon>Eukaryota</taxon>
        <taxon>Metamonada</taxon>
        <taxon>Parabasalia</taxon>
        <taxon>Tritrichomonadida</taxon>
        <taxon>Tritrichomonadidae</taxon>
        <taxon>Tritrichomonas</taxon>
    </lineage>
</organism>
<dbReference type="Proteomes" id="UP001470230">
    <property type="component" value="Unassembled WGS sequence"/>
</dbReference>
<evidence type="ECO:0000256" key="5">
    <source>
        <dbReference type="SAM" id="Phobius"/>
    </source>
</evidence>
<keyword evidence="3" id="KW-0732">Signal</keyword>
<dbReference type="InterPro" id="IPR013585">
    <property type="entry name" value="Protocadherin"/>
</dbReference>
<comment type="caution">
    <text evidence="7">The sequence shown here is derived from an EMBL/GenBank/DDBJ whole genome shotgun (WGS) entry which is preliminary data.</text>
</comment>
<reference evidence="7 8" key="1">
    <citation type="submission" date="2024-04" db="EMBL/GenBank/DDBJ databases">
        <title>Tritrichomonas musculus Genome.</title>
        <authorList>
            <person name="Alves-Ferreira E."/>
            <person name="Grigg M."/>
            <person name="Lorenzi H."/>
            <person name="Galac M."/>
        </authorList>
    </citation>
    <scope>NUCLEOTIDE SEQUENCE [LARGE SCALE GENOMIC DNA]</scope>
    <source>
        <strain evidence="7 8">EAF2021</strain>
    </source>
</reference>
<dbReference type="Pfam" id="PF08374">
    <property type="entry name" value="Protocadherin"/>
    <property type="match status" value="1"/>
</dbReference>
<dbReference type="PROSITE" id="PS50007">
    <property type="entry name" value="PIPLC_X_DOMAIN"/>
    <property type="match status" value="1"/>
</dbReference>
<keyword evidence="5" id="KW-0472">Membrane</keyword>
<evidence type="ECO:0000256" key="3">
    <source>
        <dbReference type="ARBA" id="ARBA00022729"/>
    </source>
</evidence>
<gene>
    <name evidence="7" type="ORF">M9Y10_023654</name>
</gene>
<evidence type="ECO:0000256" key="1">
    <source>
        <dbReference type="ARBA" id="ARBA00004251"/>
    </source>
</evidence>
<evidence type="ECO:0000259" key="6">
    <source>
        <dbReference type="Pfam" id="PF08374"/>
    </source>
</evidence>
<keyword evidence="5" id="KW-0812">Transmembrane</keyword>
<feature type="domain" description="Protocadherin" evidence="6">
    <location>
        <begin position="1255"/>
        <end position="1329"/>
    </location>
</feature>
<evidence type="ECO:0000256" key="2">
    <source>
        <dbReference type="ARBA" id="ARBA00022475"/>
    </source>
</evidence>
<keyword evidence="2" id="KW-1003">Cell membrane</keyword>